<dbReference type="InterPro" id="IPR006027">
    <property type="entry name" value="NusB_RsmB_TIM44"/>
</dbReference>
<evidence type="ECO:0000256" key="2">
    <source>
        <dbReference type="ARBA" id="ARBA00022679"/>
    </source>
</evidence>
<protein>
    <recommendedName>
        <fullName evidence="5">SAM-dependent MTase RsmB/NOP-type domain-containing protein</fullName>
    </recommendedName>
</protein>
<feature type="non-terminal residue" evidence="6">
    <location>
        <position position="1"/>
    </location>
</feature>
<dbReference type="Pfam" id="PF01189">
    <property type="entry name" value="Methyltr_RsmB-F"/>
    <property type="match status" value="1"/>
</dbReference>
<dbReference type="GO" id="GO:0006355">
    <property type="term" value="P:regulation of DNA-templated transcription"/>
    <property type="evidence" value="ECO:0007669"/>
    <property type="project" value="InterPro"/>
</dbReference>
<reference evidence="6" key="1">
    <citation type="submission" date="2018-05" db="EMBL/GenBank/DDBJ databases">
        <authorList>
            <person name="Lanie J.A."/>
            <person name="Ng W.-L."/>
            <person name="Kazmierczak K.M."/>
            <person name="Andrzejewski T.M."/>
            <person name="Davidsen T.M."/>
            <person name="Wayne K.J."/>
            <person name="Tettelin H."/>
            <person name="Glass J.I."/>
            <person name="Rusch D."/>
            <person name="Podicherti R."/>
            <person name="Tsui H.-C.T."/>
            <person name="Winkler M.E."/>
        </authorList>
    </citation>
    <scope>NUCLEOTIDE SEQUENCE</scope>
</reference>
<keyword evidence="2" id="KW-0808">Transferase</keyword>
<dbReference type="SUPFAM" id="SSF48013">
    <property type="entry name" value="NusB-like"/>
    <property type="match status" value="1"/>
</dbReference>
<dbReference type="GO" id="GO:0001510">
    <property type="term" value="P:RNA methylation"/>
    <property type="evidence" value="ECO:0007669"/>
    <property type="project" value="InterPro"/>
</dbReference>
<dbReference type="InterPro" id="IPR029063">
    <property type="entry name" value="SAM-dependent_MTases_sf"/>
</dbReference>
<dbReference type="InterPro" id="IPR054728">
    <property type="entry name" value="RsmB-like_ferredoxin"/>
</dbReference>
<organism evidence="6">
    <name type="scientific">marine metagenome</name>
    <dbReference type="NCBI Taxonomy" id="408172"/>
    <lineage>
        <taxon>unclassified sequences</taxon>
        <taxon>metagenomes</taxon>
        <taxon>ecological metagenomes</taxon>
    </lineage>
</organism>
<feature type="domain" description="SAM-dependent MTase RsmB/NOP-type" evidence="5">
    <location>
        <begin position="112"/>
        <end position="383"/>
    </location>
</feature>
<dbReference type="Pfam" id="PF01029">
    <property type="entry name" value="NusB"/>
    <property type="match status" value="1"/>
</dbReference>
<accession>A0A381N9D3</accession>
<dbReference type="PANTHER" id="PTHR22807">
    <property type="entry name" value="NOP2 YEAST -RELATED NOL1/NOP2/FMU SUN DOMAIN-CONTAINING"/>
    <property type="match status" value="1"/>
</dbReference>
<name>A0A381N9D3_9ZZZZ</name>
<keyword evidence="4" id="KW-0694">RNA-binding</keyword>
<dbReference type="InterPro" id="IPR023267">
    <property type="entry name" value="RCMT"/>
</dbReference>
<gene>
    <name evidence="6" type="ORF">METZ01_LOCUS3037</name>
</gene>
<dbReference type="InterPro" id="IPR001678">
    <property type="entry name" value="MeTrfase_RsmB-F_NOP2_dom"/>
</dbReference>
<dbReference type="AlphaFoldDB" id="A0A381N9D3"/>
<dbReference type="PRINTS" id="PR02008">
    <property type="entry name" value="RCMTFAMILY"/>
</dbReference>
<evidence type="ECO:0000259" key="5">
    <source>
        <dbReference type="PROSITE" id="PS51686"/>
    </source>
</evidence>
<proteinExistence type="predicted"/>
<dbReference type="EMBL" id="UINC01000156">
    <property type="protein sequence ID" value="SUZ50183.1"/>
    <property type="molecule type" value="Genomic_DNA"/>
</dbReference>
<evidence type="ECO:0000256" key="1">
    <source>
        <dbReference type="ARBA" id="ARBA00022603"/>
    </source>
</evidence>
<evidence type="ECO:0000256" key="4">
    <source>
        <dbReference type="ARBA" id="ARBA00022884"/>
    </source>
</evidence>
<dbReference type="GO" id="GO:0008173">
    <property type="term" value="F:RNA methyltransferase activity"/>
    <property type="evidence" value="ECO:0007669"/>
    <property type="project" value="InterPro"/>
</dbReference>
<dbReference type="Gene3D" id="1.10.940.10">
    <property type="entry name" value="NusB-like"/>
    <property type="match status" value="1"/>
</dbReference>
<keyword evidence="3" id="KW-0949">S-adenosyl-L-methionine</keyword>
<dbReference type="PROSITE" id="PS51686">
    <property type="entry name" value="SAM_MT_RSMB_NOP"/>
    <property type="match status" value="1"/>
</dbReference>
<dbReference type="Gene3D" id="3.40.50.150">
    <property type="entry name" value="Vaccinia Virus protein VP39"/>
    <property type="match status" value="1"/>
</dbReference>
<dbReference type="GO" id="GO:0003723">
    <property type="term" value="F:RNA binding"/>
    <property type="evidence" value="ECO:0007669"/>
    <property type="project" value="UniProtKB-KW"/>
</dbReference>
<dbReference type="CDD" id="cd02440">
    <property type="entry name" value="AdoMet_MTases"/>
    <property type="match status" value="1"/>
</dbReference>
<dbReference type="SUPFAM" id="SSF53335">
    <property type="entry name" value="S-adenosyl-L-methionine-dependent methyltransferases"/>
    <property type="match status" value="1"/>
</dbReference>
<sequence>VDHIIEHVSGRKIKQMDVRLRCILRVAVFETIFDETIPEYAAVNSAVDLTGKLLNRKAAGFTNAVLRKMLRLSRSEPGWLKLLSRNNKWHSMPGWILRKWTKRFKPADLENLITAMNENPPIHIRFNPKRIDIDDVVTGLKNDKIETEILNTINYFLKIDTGAARILSTELFQEGLISIQDPAAGAVVELLNPVEGEIILDVCAAPGTKSLLMAEKSGKNGKILASDIDPERVKMGQKDTGRHGLRNIEWFVRDARTDIFQNADKILIDAPCTGTGVMARKPDIRWRRKKEDMDRFVKLQSDLLHHAANYLNPSGELVYATCSLEPEENWSVVERFLNLNADFMLVPGCSHLPKTWINERGCLQTFPHLHGVDGMFAAKIKKI</sequence>
<dbReference type="InterPro" id="IPR049560">
    <property type="entry name" value="MeTrfase_RsmB-F_NOP2_cat"/>
</dbReference>
<evidence type="ECO:0000313" key="6">
    <source>
        <dbReference type="EMBL" id="SUZ50183.1"/>
    </source>
</evidence>
<dbReference type="InterPro" id="IPR035926">
    <property type="entry name" value="NusB-like_sf"/>
</dbReference>
<keyword evidence="1" id="KW-0489">Methyltransferase</keyword>
<dbReference type="PANTHER" id="PTHR22807:SF53">
    <property type="entry name" value="RIBOSOMAL RNA SMALL SUBUNIT METHYLTRANSFERASE B-RELATED"/>
    <property type="match status" value="1"/>
</dbReference>
<evidence type="ECO:0000256" key="3">
    <source>
        <dbReference type="ARBA" id="ARBA00022691"/>
    </source>
</evidence>
<dbReference type="Pfam" id="PF22458">
    <property type="entry name" value="RsmF-B_ferredox"/>
    <property type="match status" value="1"/>
</dbReference>